<dbReference type="AlphaFoldDB" id="A0A9W9I0E9"/>
<proteinExistence type="predicted"/>
<accession>A0A9W9I0E9</accession>
<evidence type="ECO:0000313" key="2">
    <source>
        <dbReference type="Proteomes" id="UP001149163"/>
    </source>
</evidence>
<dbReference type="GeneID" id="81429290"/>
<dbReference type="OrthoDB" id="4337659at2759"/>
<reference evidence="1" key="1">
    <citation type="submission" date="2022-11" db="EMBL/GenBank/DDBJ databases">
        <authorList>
            <person name="Petersen C."/>
        </authorList>
    </citation>
    <scope>NUCLEOTIDE SEQUENCE</scope>
    <source>
        <strain evidence="1">IBT 26290</strain>
    </source>
</reference>
<dbReference type="RefSeq" id="XP_056542543.1">
    <property type="nucleotide sequence ID" value="XM_056690114.1"/>
</dbReference>
<keyword evidence="2" id="KW-1185">Reference proteome</keyword>
<gene>
    <name evidence="1" type="ORF">N7482_007990</name>
</gene>
<protein>
    <submittedName>
        <fullName evidence="1">Uncharacterized protein</fullName>
    </submittedName>
</protein>
<organism evidence="1 2">
    <name type="scientific">Penicillium canariense</name>
    <dbReference type="NCBI Taxonomy" id="189055"/>
    <lineage>
        <taxon>Eukaryota</taxon>
        <taxon>Fungi</taxon>
        <taxon>Dikarya</taxon>
        <taxon>Ascomycota</taxon>
        <taxon>Pezizomycotina</taxon>
        <taxon>Eurotiomycetes</taxon>
        <taxon>Eurotiomycetidae</taxon>
        <taxon>Eurotiales</taxon>
        <taxon>Aspergillaceae</taxon>
        <taxon>Penicillium</taxon>
    </lineage>
</organism>
<name>A0A9W9I0E9_9EURO</name>
<sequence length="228" mass="25152">MGDADSPSTGWIDETPKLYRVSESVKPPLPLSDPQSCVVPADHDQAASTTVQRETQARPLESQILASKCLISESEITAIVRQVLEGIEYLRRQGRVLATLSADAIQLTQSGSIKIGNRDRNSYEITAAEMDAATLKLLSLAEIVERLMKKNPPPFRWSAEVESLPSQLRSLPLEELSQVSVARIASCSQLTEQSGFLRRSRDEGELVMIVGVVNKTVYHRVDSFSDRS</sequence>
<comment type="caution">
    <text evidence="1">The sequence shown here is derived from an EMBL/GenBank/DDBJ whole genome shotgun (WGS) entry which is preliminary data.</text>
</comment>
<dbReference type="EMBL" id="JAPQKN010000004">
    <property type="protein sequence ID" value="KAJ5160986.1"/>
    <property type="molecule type" value="Genomic_DNA"/>
</dbReference>
<dbReference type="Proteomes" id="UP001149163">
    <property type="component" value="Unassembled WGS sequence"/>
</dbReference>
<evidence type="ECO:0000313" key="1">
    <source>
        <dbReference type="EMBL" id="KAJ5160986.1"/>
    </source>
</evidence>
<dbReference type="InterPro" id="IPR011009">
    <property type="entry name" value="Kinase-like_dom_sf"/>
</dbReference>
<dbReference type="SUPFAM" id="SSF56112">
    <property type="entry name" value="Protein kinase-like (PK-like)"/>
    <property type="match status" value="1"/>
</dbReference>
<reference evidence="1" key="2">
    <citation type="journal article" date="2023" name="IMA Fungus">
        <title>Comparative genomic study of the Penicillium genus elucidates a diverse pangenome and 15 lateral gene transfer events.</title>
        <authorList>
            <person name="Petersen C."/>
            <person name="Sorensen T."/>
            <person name="Nielsen M.R."/>
            <person name="Sondergaard T.E."/>
            <person name="Sorensen J.L."/>
            <person name="Fitzpatrick D.A."/>
            <person name="Frisvad J.C."/>
            <person name="Nielsen K.L."/>
        </authorList>
    </citation>
    <scope>NUCLEOTIDE SEQUENCE</scope>
    <source>
        <strain evidence="1">IBT 26290</strain>
    </source>
</reference>